<name>A0A2P2R4W9_RHIMU</name>
<sequence length="8" mass="1116">MYKIHFYD</sequence>
<protein>
    <submittedName>
        <fullName evidence="1">Uncharacterized protein</fullName>
    </submittedName>
</protein>
<organism evidence="1">
    <name type="scientific">Rhizophora mucronata</name>
    <name type="common">Asiatic mangrove</name>
    <dbReference type="NCBI Taxonomy" id="61149"/>
    <lineage>
        <taxon>Eukaryota</taxon>
        <taxon>Viridiplantae</taxon>
        <taxon>Streptophyta</taxon>
        <taxon>Embryophyta</taxon>
        <taxon>Tracheophyta</taxon>
        <taxon>Spermatophyta</taxon>
        <taxon>Magnoliopsida</taxon>
        <taxon>eudicotyledons</taxon>
        <taxon>Gunneridae</taxon>
        <taxon>Pentapetalae</taxon>
        <taxon>rosids</taxon>
        <taxon>fabids</taxon>
        <taxon>Malpighiales</taxon>
        <taxon>Rhizophoraceae</taxon>
        <taxon>Rhizophora</taxon>
    </lineage>
</organism>
<evidence type="ECO:0000313" key="1">
    <source>
        <dbReference type="EMBL" id="MBX74251.1"/>
    </source>
</evidence>
<dbReference type="EMBL" id="GGEC01093767">
    <property type="protein sequence ID" value="MBX74251.1"/>
    <property type="molecule type" value="Transcribed_RNA"/>
</dbReference>
<accession>A0A2P2R4W9</accession>
<reference evidence="1" key="1">
    <citation type="submission" date="2018-02" db="EMBL/GenBank/DDBJ databases">
        <title>Rhizophora mucronata_Transcriptome.</title>
        <authorList>
            <person name="Meera S.P."/>
            <person name="Sreeshan A."/>
            <person name="Augustine A."/>
        </authorList>
    </citation>
    <scope>NUCLEOTIDE SEQUENCE</scope>
    <source>
        <tissue evidence="1">Leaf</tissue>
    </source>
</reference>
<proteinExistence type="predicted"/>